<reference evidence="3" key="1">
    <citation type="journal article" date="2013" name="Nature">
        <title>Draft genome of the wheat A-genome progenitor Triticum urartu.</title>
        <authorList>
            <person name="Ling H.Q."/>
            <person name="Zhao S."/>
            <person name="Liu D."/>
            <person name="Wang J."/>
            <person name="Sun H."/>
            <person name="Zhang C."/>
            <person name="Fan H."/>
            <person name="Li D."/>
            <person name="Dong L."/>
            <person name="Tao Y."/>
            <person name="Gao C."/>
            <person name="Wu H."/>
            <person name="Li Y."/>
            <person name="Cui Y."/>
            <person name="Guo X."/>
            <person name="Zheng S."/>
            <person name="Wang B."/>
            <person name="Yu K."/>
            <person name="Liang Q."/>
            <person name="Yang W."/>
            <person name="Lou X."/>
            <person name="Chen J."/>
            <person name="Feng M."/>
            <person name="Jian J."/>
            <person name="Zhang X."/>
            <person name="Luo G."/>
            <person name="Jiang Y."/>
            <person name="Liu J."/>
            <person name="Wang Z."/>
            <person name="Sha Y."/>
            <person name="Zhang B."/>
            <person name="Wu H."/>
            <person name="Tang D."/>
            <person name="Shen Q."/>
            <person name="Xue P."/>
            <person name="Zou S."/>
            <person name="Wang X."/>
            <person name="Liu X."/>
            <person name="Wang F."/>
            <person name="Yang Y."/>
            <person name="An X."/>
            <person name="Dong Z."/>
            <person name="Zhang K."/>
            <person name="Zhang X."/>
            <person name="Luo M.C."/>
            <person name="Dvorak J."/>
            <person name="Tong Y."/>
            <person name="Wang J."/>
            <person name="Yang H."/>
            <person name="Li Z."/>
            <person name="Wang D."/>
            <person name="Zhang A."/>
            <person name="Wang J."/>
        </authorList>
    </citation>
    <scope>NUCLEOTIDE SEQUENCE</scope>
    <source>
        <strain evidence="3">cv. G1812</strain>
    </source>
</reference>
<evidence type="ECO:0000313" key="3">
    <source>
        <dbReference type="Proteomes" id="UP000015106"/>
    </source>
</evidence>
<dbReference type="Gramene" id="TuG1812G0500001751.01.T01">
    <property type="protein sequence ID" value="TuG1812G0500001751.01.T01.cds345606"/>
    <property type="gene ID" value="TuG1812G0500001751.01"/>
</dbReference>
<evidence type="ECO:0000256" key="1">
    <source>
        <dbReference type="SAM" id="MobiDB-lite"/>
    </source>
</evidence>
<feature type="region of interest" description="Disordered" evidence="1">
    <location>
        <begin position="55"/>
        <end position="75"/>
    </location>
</feature>
<reference evidence="2" key="3">
    <citation type="submission" date="2022-06" db="UniProtKB">
        <authorList>
            <consortium name="EnsemblPlants"/>
        </authorList>
    </citation>
    <scope>IDENTIFICATION</scope>
</reference>
<dbReference type="AlphaFoldDB" id="A0A8R7QE73"/>
<evidence type="ECO:0000313" key="2">
    <source>
        <dbReference type="EnsemblPlants" id="TuG1812G0500001751.01.T01.cds345606"/>
    </source>
</evidence>
<accession>A0A8R7QE73</accession>
<sequence>MKTPPLRLDPSAGVGRIRRPQLVSSKEPAMEIAASPSHPSTAGFLQGPAMEVAASPVSIRPPPDSWRSSRDLPPGERPLMPLVSLGLSIDVVRHSLDAF</sequence>
<proteinExistence type="predicted"/>
<dbReference type="Proteomes" id="UP000015106">
    <property type="component" value="Chromosome 5"/>
</dbReference>
<name>A0A8R7QE73_TRIUA</name>
<reference evidence="2" key="2">
    <citation type="submission" date="2018-03" db="EMBL/GenBank/DDBJ databases">
        <title>The Triticum urartu genome reveals the dynamic nature of wheat genome evolution.</title>
        <authorList>
            <person name="Ling H."/>
            <person name="Ma B."/>
            <person name="Shi X."/>
            <person name="Liu H."/>
            <person name="Dong L."/>
            <person name="Sun H."/>
            <person name="Cao Y."/>
            <person name="Gao Q."/>
            <person name="Zheng S."/>
            <person name="Li Y."/>
            <person name="Yu Y."/>
            <person name="Du H."/>
            <person name="Qi M."/>
            <person name="Li Y."/>
            <person name="Yu H."/>
            <person name="Cui Y."/>
            <person name="Wang N."/>
            <person name="Chen C."/>
            <person name="Wu H."/>
            <person name="Zhao Y."/>
            <person name="Zhang J."/>
            <person name="Li Y."/>
            <person name="Zhou W."/>
            <person name="Zhang B."/>
            <person name="Hu W."/>
            <person name="Eijk M."/>
            <person name="Tang J."/>
            <person name="Witsenboer H."/>
            <person name="Zhao S."/>
            <person name="Li Z."/>
            <person name="Zhang A."/>
            <person name="Wang D."/>
            <person name="Liang C."/>
        </authorList>
    </citation>
    <scope>NUCLEOTIDE SEQUENCE [LARGE SCALE GENOMIC DNA]</scope>
    <source>
        <strain evidence="2">cv. G1812</strain>
    </source>
</reference>
<organism evidence="2 3">
    <name type="scientific">Triticum urartu</name>
    <name type="common">Red wild einkorn</name>
    <name type="synonym">Crithodium urartu</name>
    <dbReference type="NCBI Taxonomy" id="4572"/>
    <lineage>
        <taxon>Eukaryota</taxon>
        <taxon>Viridiplantae</taxon>
        <taxon>Streptophyta</taxon>
        <taxon>Embryophyta</taxon>
        <taxon>Tracheophyta</taxon>
        <taxon>Spermatophyta</taxon>
        <taxon>Magnoliopsida</taxon>
        <taxon>Liliopsida</taxon>
        <taxon>Poales</taxon>
        <taxon>Poaceae</taxon>
        <taxon>BOP clade</taxon>
        <taxon>Pooideae</taxon>
        <taxon>Triticodae</taxon>
        <taxon>Triticeae</taxon>
        <taxon>Triticinae</taxon>
        <taxon>Triticum</taxon>
    </lineage>
</organism>
<dbReference type="EnsemblPlants" id="TuG1812G0500001751.01.T01">
    <property type="protein sequence ID" value="TuG1812G0500001751.01.T01.cds345606"/>
    <property type="gene ID" value="TuG1812G0500001751.01"/>
</dbReference>
<keyword evidence="3" id="KW-1185">Reference proteome</keyword>
<protein>
    <submittedName>
        <fullName evidence="2">Uncharacterized protein</fullName>
    </submittedName>
</protein>